<sequence length="216" mass="24481">MPAGDTMRGSLWSVELHPMSSDPFKRVVQAIDAANAQDPNREDWQGTSYPKELLYGLRMSECLERLCPTASELLRLAARGQHIRRWEIPRSDYPATREGYLRWRTRLYGFHGDQLGLIMAGAGYDEDSIRRVKRLLSKRDLRSDPESQALEDTACLVFLEYYFAPFAAGQDESKLIDIVRKTWRKMSDVARLRAVELTLPGPFGAVVAKALDAGMS</sequence>
<dbReference type="KEGG" id="mca:MCA1802"/>
<gene>
    <name evidence="1" type="ordered locus">MCA1802</name>
</gene>
<dbReference type="HOGENOM" id="CLU_085403_0_0_6"/>
<organism evidence="1 2">
    <name type="scientific">Methylococcus capsulatus (strain ATCC 33009 / NCIMB 11132 / Bath)</name>
    <dbReference type="NCBI Taxonomy" id="243233"/>
    <lineage>
        <taxon>Bacteria</taxon>
        <taxon>Pseudomonadati</taxon>
        <taxon>Pseudomonadota</taxon>
        <taxon>Gammaproteobacteria</taxon>
        <taxon>Methylococcales</taxon>
        <taxon>Methylococcaceae</taxon>
        <taxon>Methylococcus</taxon>
    </lineage>
</organism>
<dbReference type="PANTHER" id="PTHR41729">
    <property type="entry name" value="GLUTAMYL-TRNA SYNTHETASE"/>
    <property type="match status" value="1"/>
</dbReference>
<name>Q607F8_METCA</name>
<dbReference type="AlphaFoldDB" id="Q607F8"/>
<dbReference type="Pfam" id="PF13875">
    <property type="entry name" value="DUF4202"/>
    <property type="match status" value="1"/>
</dbReference>
<dbReference type="PANTHER" id="PTHR41729:SF1">
    <property type="entry name" value="GLUTAMYL-TRNA SYNTHETASE"/>
    <property type="match status" value="1"/>
</dbReference>
<dbReference type="EMBL" id="AE017282">
    <property type="protein sequence ID" value="AAU92177.1"/>
    <property type="molecule type" value="Genomic_DNA"/>
</dbReference>
<proteinExistence type="predicted"/>
<dbReference type="eggNOG" id="COG1670">
    <property type="taxonomic scope" value="Bacteria"/>
</dbReference>
<protein>
    <recommendedName>
        <fullName evidence="3">DUF4202 domain-containing protein</fullName>
    </recommendedName>
</protein>
<reference evidence="1 2" key="1">
    <citation type="journal article" date="2004" name="PLoS Biol.">
        <title>Genomic insights into methanotrophy: the complete genome sequence of Methylococcus capsulatus (Bath).</title>
        <authorList>
            <person name="Ward N.L."/>
            <person name="Larsen O."/>
            <person name="Sakwa J."/>
            <person name="Bruseth L."/>
            <person name="Khouri H.M."/>
            <person name="Durkin A.S."/>
            <person name="Dimitrov G."/>
            <person name="Jiang L."/>
            <person name="Scanlan D."/>
            <person name="Kang K.H."/>
            <person name="Lewis M.R."/>
            <person name="Nelson K.E."/>
            <person name="Methe B.A."/>
            <person name="Wu M."/>
            <person name="Heidelberg J.F."/>
            <person name="Paulsen I.T."/>
            <person name="Fouts D.E."/>
            <person name="Ravel J."/>
            <person name="Tettelin H."/>
            <person name="Ren Q."/>
            <person name="Read T.D."/>
            <person name="DeBoy R.T."/>
            <person name="Seshadri R."/>
            <person name="Salzberg S.L."/>
            <person name="Jensen H.B."/>
            <person name="Birkeland N.K."/>
            <person name="Nelson W.C."/>
            <person name="Dodson R.J."/>
            <person name="Grindhaug S.H."/>
            <person name="Holt I.E."/>
            <person name="Eidhammer I."/>
            <person name="Jonasen I."/>
            <person name="Vanaken S."/>
            <person name="Utterback T.R."/>
            <person name="Feldblyum T.V."/>
            <person name="Fraser C.M."/>
            <person name="Lillehaug J.R."/>
            <person name="Eisen J.A."/>
        </authorList>
    </citation>
    <scope>NUCLEOTIDE SEQUENCE [LARGE SCALE GENOMIC DNA]</scope>
    <source>
        <strain evidence="2">ATCC 33009 / NCIMB 11132 / Bath</strain>
    </source>
</reference>
<accession>Q607F8</accession>
<evidence type="ECO:0000313" key="2">
    <source>
        <dbReference type="Proteomes" id="UP000006821"/>
    </source>
</evidence>
<dbReference type="STRING" id="243233.MCA1802"/>
<dbReference type="InterPro" id="IPR025255">
    <property type="entry name" value="DUF4202"/>
</dbReference>
<evidence type="ECO:0008006" key="3">
    <source>
        <dbReference type="Google" id="ProtNLM"/>
    </source>
</evidence>
<evidence type="ECO:0000313" key="1">
    <source>
        <dbReference type="EMBL" id="AAU92177.1"/>
    </source>
</evidence>
<dbReference type="Proteomes" id="UP000006821">
    <property type="component" value="Chromosome"/>
</dbReference>